<feature type="domain" description="DUF7837" evidence="1">
    <location>
        <begin position="18"/>
        <end position="61"/>
    </location>
</feature>
<evidence type="ECO:0000313" key="3">
    <source>
        <dbReference type="Proteomes" id="UP000509667"/>
    </source>
</evidence>
<gene>
    <name evidence="2" type="ORF">HZS55_18025</name>
</gene>
<dbReference type="OrthoDB" id="216193at2157"/>
<dbReference type="InterPro" id="IPR057159">
    <property type="entry name" value="DUF7837"/>
</dbReference>
<sequence length="61" mass="6631">MVGESMAGTDDRGLRGGPLGTCPNCDVMIPPANLLIRYESEGDWPRLFAECPDCEDPVHPE</sequence>
<protein>
    <recommendedName>
        <fullName evidence="1">DUF7837 domain-containing protein</fullName>
    </recommendedName>
</protein>
<dbReference type="GeneID" id="56079802"/>
<dbReference type="AlphaFoldDB" id="A0A7D5P7L4"/>
<name>A0A7D5P7L4_9EURY</name>
<dbReference type="RefSeq" id="WP_179907695.1">
    <property type="nucleotide sequence ID" value="NZ_CP058910.1"/>
</dbReference>
<keyword evidence="3" id="KW-1185">Reference proteome</keyword>
<dbReference type="KEGG" id="hrr:HZS55_18025"/>
<accession>A0A7D5P7L4</accession>
<dbReference type="EMBL" id="CP058910">
    <property type="protein sequence ID" value="QLH75779.1"/>
    <property type="molecule type" value="Genomic_DNA"/>
</dbReference>
<proteinExistence type="predicted"/>
<reference evidence="2 3" key="1">
    <citation type="submission" date="2020-07" db="EMBL/GenBank/DDBJ databases">
        <title>Halosimplex pelagicum sp. nov. and Halosimplex rubrum sp. nov., isolated from salted brown alga Laminaria, and emended description of the genus Halosimplex.</title>
        <authorList>
            <person name="Cui H."/>
        </authorList>
    </citation>
    <scope>NUCLEOTIDE SEQUENCE [LARGE SCALE GENOMIC DNA]</scope>
    <source>
        <strain evidence="2 3">R27</strain>
    </source>
</reference>
<organism evidence="2 3">
    <name type="scientific">Halosimplex rubrum</name>
    <dbReference type="NCBI Taxonomy" id="869889"/>
    <lineage>
        <taxon>Archaea</taxon>
        <taxon>Methanobacteriati</taxon>
        <taxon>Methanobacteriota</taxon>
        <taxon>Stenosarchaea group</taxon>
        <taxon>Halobacteria</taxon>
        <taxon>Halobacteriales</taxon>
        <taxon>Haloarculaceae</taxon>
        <taxon>Halosimplex</taxon>
    </lineage>
</organism>
<dbReference type="Pfam" id="PF25207">
    <property type="entry name" value="DUF7837"/>
    <property type="match status" value="1"/>
</dbReference>
<evidence type="ECO:0000259" key="1">
    <source>
        <dbReference type="Pfam" id="PF25207"/>
    </source>
</evidence>
<evidence type="ECO:0000313" key="2">
    <source>
        <dbReference type="EMBL" id="QLH75779.1"/>
    </source>
</evidence>
<dbReference type="Proteomes" id="UP000509667">
    <property type="component" value="Chromosome"/>
</dbReference>